<feature type="transmembrane region" description="Helical" evidence="8">
    <location>
        <begin position="255"/>
        <end position="274"/>
    </location>
</feature>
<evidence type="ECO:0000256" key="2">
    <source>
        <dbReference type="ARBA" id="ARBA00022670"/>
    </source>
</evidence>
<evidence type="ECO:0000256" key="4">
    <source>
        <dbReference type="ARBA" id="ARBA00022801"/>
    </source>
</evidence>
<reference evidence="10 11" key="1">
    <citation type="submission" date="2020-07" db="EMBL/GenBank/DDBJ databases">
        <title>Sequencing the genomes of 1000 actinobacteria strains.</title>
        <authorList>
            <person name="Klenk H.-P."/>
        </authorList>
    </citation>
    <scope>NUCLEOTIDE SEQUENCE [LARGE SCALE GENOMIC DNA]</scope>
    <source>
        <strain evidence="10 11">DSM 103164</strain>
    </source>
</reference>
<dbReference type="AlphaFoldDB" id="A0A7Z0DCC2"/>
<feature type="domain" description="Peptidase M48" evidence="9">
    <location>
        <begin position="323"/>
        <end position="499"/>
    </location>
</feature>
<dbReference type="InterPro" id="IPR001915">
    <property type="entry name" value="Peptidase_M48"/>
</dbReference>
<keyword evidence="8" id="KW-0812">Transmembrane</keyword>
<keyword evidence="2" id="KW-0645">Protease</keyword>
<dbReference type="EMBL" id="JACBZS010000002">
    <property type="protein sequence ID" value="NYI72718.1"/>
    <property type="molecule type" value="Genomic_DNA"/>
</dbReference>
<feature type="transmembrane region" description="Helical" evidence="8">
    <location>
        <begin position="227"/>
        <end position="250"/>
    </location>
</feature>
<protein>
    <submittedName>
        <fullName evidence="10">Putative membrane protein</fullName>
    </submittedName>
</protein>
<feature type="transmembrane region" description="Helical" evidence="8">
    <location>
        <begin position="131"/>
        <end position="151"/>
    </location>
</feature>
<keyword evidence="8" id="KW-0472">Membrane</keyword>
<keyword evidence="4" id="KW-0378">Hydrolase</keyword>
<feature type="transmembrane region" description="Helical" evidence="8">
    <location>
        <begin position="48"/>
        <end position="73"/>
    </location>
</feature>
<proteinExistence type="predicted"/>
<organism evidence="10 11">
    <name type="scientific">Naumannella cuiyingiana</name>
    <dbReference type="NCBI Taxonomy" id="1347891"/>
    <lineage>
        <taxon>Bacteria</taxon>
        <taxon>Bacillati</taxon>
        <taxon>Actinomycetota</taxon>
        <taxon>Actinomycetes</taxon>
        <taxon>Propionibacteriales</taxon>
        <taxon>Propionibacteriaceae</taxon>
        <taxon>Naumannella</taxon>
    </lineage>
</organism>
<evidence type="ECO:0000256" key="1">
    <source>
        <dbReference type="ARBA" id="ARBA00001947"/>
    </source>
</evidence>
<dbReference type="RefSeq" id="WP_179446695.1">
    <property type="nucleotide sequence ID" value="NZ_JACBZS010000002.1"/>
</dbReference>
<comment type="cofactor">
    <cofactor evidence="1">
        <name>Zn(2+)</name>
        <dbReference type="ChEBI" id="CHEBI:29105"/>
    </cofactor>
</comment>
<keyword evidence="11" id="KW-1185">Reference proteome</keyword>
<dbReference type="GO" id="GO:0006508">
    <property type="term" value="P:proteolysis"/>
    <property type="evidence" value="ECO:0007669"/>
    <property type="project" value="UniProtKB-KW"/>
</dbReference>
<dbReference type="Pfam" id="PF01435">
    <property type="entry name" value="Peptidase_M48"/>
    <property type="match status" value="1"/>
</dbReference>
<evidence type="ECO:0000256" key="8">
    <source>
        <dbReference type="SAM" id="Phobius"/>
    </source>
</evidence>
<feature type="transmembrane region" description="Helical" evidence="8">
    <location>
        <begin position="163"/>
        <end position="187"/>
    </location>
</feature>
<evidence type="ECO:0000256" key="3">
    <source>
        <dbReference type="ARBA" id="ARBA00022723"/>
    </source>
</evidence>
<accession>A0A7Z0DCC2</accession>
<evidence type="ECO:0000313" key="10">
    <source>
        <dbReference type="EMBL" id="NYI72718.1"/>
    </source>
</evidence>
<evidence type="ECO:0000313" key="11">
    <source>
        <dbReference type="Proteomes" id="UP000527616"/>
    </source>
</evidence>
<gene>
    <name evidence="10" type="ORF">GGQ54_003332</name>
</gene>
<feature type="region of interest" description="Disordered" evidence="7">
    <location>
        <begin position="508"/>
        <end position="586"/>
    </location>
</feature>
<keyword evidence="6" id="KW-0482">Metalloprotease</keyword>
<feature type="transmembrane region" description="Helical" evidence="8">
    <location>
        <begin position="194"/>
        <end position="221"/>
    </location>
</feature>
<feature type="transmembrane region" description="Helical" evidence="8">
    <location>
        <begin position="422"/>
        <end position="441"/>
    </location>
</feature>
<evidence type="ECO:0000256" key="6">
    <source>
        <dbReference type="ARBA" id="ARBA00023049"/>
    </source>
</evidence>
<dbReference type="GO" id="GO:0046872">
    <property type="term" value="F:metal ion binding"/>
    <property type="evidence" value="ECO:0007669"/>
    <property type="project" value="UniProtKB-KW"/>
</dbReference>
<feature type="transmembrane region" description="Helical" evidence="8">
    <location>
        <begin position="280"/>
        <end position="301"/>
    </location>
</feature>
<comment type="caution">
    <text evidence="10">The sequence shown here is derived from an EMBL/GenBank/DDBJ whole genome shotgun (WGS) entry which is preliminary data.</text>
</comment>
<name>A0A7Z0DCC2_9ACTN</name>
<sequence length="586" mass="62860">MQVPLQYRPLGVEGSTRARHSVWWRRLRHGWRRLAATGDQLPVMPRHYAIALVALLFVVGWGTGVRVAIEYLIAPTAPELLYASIPAALAKQLPEWATIAVCLVALLATLRIFGIRPAALGLRRPRSLSDWGWEAGAALWWFAALGVGGFLGSRARALWGGEAGYPGIGLLQGNGVELAGTLLSVTLAGPAEEIILVAGLVVAFQAARIPLPVILAVGIALRVSFHLYYGPAIALTQHLAWAIGVLLGFLLMRRILGMVVMHSLANAIAAVTAYTGMGLVFAQLVYFLVFAGLLVLVILGMRSRQKARRRGRAPTQDRIRAAEAVVDELAHAAGMARPKVVVKGEYNASARGGSQLELGSRLLAEPVAVIGPVIAHEFAHLEEWATPKAARRRVFSAVGLPGLMLVGMGLLGLPLWTAEPPWWWTGAVIAAIVAMVALILANAAQQRALETAADARGAELGYPMTLGTLRWLNRAEHGAIASLLPTWLRLHPKPADRAARFGIVDDASHGVLDAPPDDADRGEPRADAPVSTSTMATRARQPPPVRRQSNNNASTPRSTPSPPRVRSQQCRCRGCHTPPASTAMRR</sequence>
<keyword evidence="5" id="KW-0862">Zinc</keyword>
<dbReference type="GO" id="GO:0004222">
    <property type="term" value="F:metalloendopeptidase activity"/>
    <property type="evidence" value="ECO:0007669"/>
    <property type="project" value="InterPro"/>
</dbReference>
<evidence type="ECO:0000256" key="5">
    <source>
        <dbReference type="ARBA" id="ARBA00022833"/>
    </source>
</evidence>
<feature type="transmembrane region" description="Helical" evidence="8">
    <location>
        <begin position="394"/>
        <end position="416"/>
    </location>
</feature>
<keyword evidence="3" id="KW-0479">Metal-binding</keyword>
<evidence type="ECO:0000256" key="7">
    <source>
        <dbReference type="SAM" id="MobiDB-lite"/>
    </source>
</evidence>
<feature type="transmembrane region" description="Helical" evidence="8">
    <location>
        <begin position="93"/>
        <end position="110"/>
    </location>
</feature>
<keyword evidence="8" id="KW-1133">Transmembrane helix</keyword>
<evidence type="ECO:0000259" key="9">
    <source>
        <dbReference type="Pfam" id="PF01435"/>
    </source>
</evidence>
<dbReference type="Proteomes" id="UP000527616">
    <property type="component" value="Unassembled WGS sequence"/>
</dbReference>